<dbReference type="PANTHER" id="PTHR30348:SF4">
    <property type="entry name" value="DUF72 DOMAIN-CONTAINING PROTEIN"/>
    <property type="match status" value="1"/>
</dbReference>
<dbReference type="Gene3D" id="3.20.20.410">
    <property type="entry name" value="Protein of unknown function UPF0759"/>
    <property type="match status" value="1"/>
</dbReference>
<dbReference type="EMBL" id="JAUTXY010000005">
    <property type="protein sequence ID" value="MEE2058671.1"/>
    <property type="molecule type" value="Genomic_DNA"/>
</dbReference>
<gene>
    <name evidence="1" type="ORF">Q7514_14195</name>
</gene>
<sequence length="270" mass="30480">MASARIGISGWRYPGWRGDFYPKGLAQRRELEYASERLGTIEINGSFYSLQRPSSYRAWFDATPDDFVFAVKGGRFVTHMKRLLDVDEALANFFASGILALGSKLGPLLWQLPPTLGFDEPRLSGFFDLLPRTTTKAVELARGRTDKVPDDRAWVDTDADRPLRHAVEVRHSDFATSAAIDLFRKHDIALVVADTAGRYPFLTEVTGGFVYVRMHGDKELYASGYTSAALDRWSERIEGWLGDGLDVYVYFDNDMKGFAPHDALELQRRL</sequence>
<comment type="caution">
    <text evidence="1">The sequence shown here is derived from an EMBL/GenBank/DDBJ whole genome shotgun (WGS) entry which is preliminary data.</text>
</comment>
<dbReference type="SUPFAM" id="SSF117396">
    <property type="entry name" value="TM1631-like"/>
    <property type="match status" value="1"/>
</dbReference>
<keyword evidence="2" id="KW-1185">Reference proteome</keyword>
<protein>
    <submittedName>
        <fullName evidence="1">DUF72 domain-containing protein</fullName>
    </submittedName>
</protein>
<evidence type="ECO:0000313" key="1">
    <source>
        <dbReference type="EMBL" id="MEE2058671.1"/>
    </source>
</evidence>
<reference evidence="1 2" key="1">
    <citation type="submission" date="2023-07" db="EMBL/GenBank/DDBJ databases">
        <authorList>
            <person name="Girao M."/>
            <person name="Carvalho M.F."/>
        </authorList>
    </citation>
    <scope>NUCLEOTIDE SEQUENCE [LARGE SCALE GENOMIC DNA]</scope>
    <source>
        <strain evidence="1 2">YIM65754</strain>
    </source>
</reference>
<dbReference type="Pfam" id="PF01904">
    <property type="entry name" value="DUF72"/>
    <property type="match status" value="1"/>
</dbReference>
<organism evidence="1 2">
    <name type="scientific">Rhodococcus artemisiae</name>
    <dbReference type="NCBI Taxonomy" id="714159"/>
    <lineage>
        <taxon>Bacteria</taxon>
        <taxon>Bacillati</taxon>
        <taxon>Actinomycetota</taxon>
        <taxon>Actinomycetes</taxon>
        <taxon>Mycobacteriales</taxon>
        <taxon>Nocardiaceae</taxon>
        <taxon>Rhodococcus</taxon>
    </lineage>
</organism>
<dbReference type="Proteomes" id="UP001336020">
    <property type="component" value="Unassembled WGS sequence"/>
</dbReference>
<dbReference type="InterPro" id="IPR036520">
    <property type="entry name" value="UPF0759_sf"/>
</dbReference>
<dbReference type="PANTHER" id="PTHR30348">
    <property type="entry name" value="UNCHARACTERIZED PROTEIN YECE"/>
    <property type="match status" value="1"/>
</dbReference>
<name>A0ABU7LAU3_9NOCA</name>
<dbReference type="RefSeq" id="WP_330133902.1">
    <property type="nucleotide sequence ID" value="NZ_JAUTXY010000005.1"/>
</dbReference>
<evidence type="ECO:0000313" key="2">
    <source>
        <dbReference type="Proteomes" id="UP001336020"/>
    </source>
</evidence>
<proteinExistence type="predicted"/>
<dbReference type="InterPro" id="IPR002763">
    <property type="entry name" value="DUF72"/>
</dbReference>
<accession>A0ABU7LAU3</accession>